<name>A0A9P8TKB4_WICPI</name>
<proteinExistence type="predicted"/>
<feature type="compositionally biased region" description="Polar residues" evidence="1">
    <location>
        <begin position="58"/>
        <end position="73"/>
    </location>
</feature>
<evidence type="ECO:0000256" key="1">
    <source>
        <dbReference type="SAM" id="MobiDB-lite"/>
    </source>
</evidence>
<dbReference type="EMBL" id="JAEUBG010004410">
    <property type="protein sequence ID" value="KAH3681471.1"/>
    <property type="molecule type" value="Genomic_DNA"/>
</dbReference>
<reference evidence="3" key="2">
    <citation type="submission" date="2021-01" db="EMBL/GenBank/DDBJ databases">
        <authorList>
            <person name="Schikora-Tamarit M.A."/>
        </authorList>
    </citation>
    <scope>NUCLEOTIDE SEQUENCE</scope>
    <source>
        <strain evidence="3">CBS2887</strain>
    </source>
</reference>
<feature type="compositionally biased region" description="Polar residues" evidence="1">
    <location>
        <begin position="168"/>
        <end position="197"/>
    </location>
</feature>
<dbReference type="AlphaFoldDB" id="A0A9P8TKB4"/>
<keyword evidence="2" id="KW-0732">Signal</keyword>
<evidence type="ECO:0000313" key="4">
    <source>
        <dbReference type="Proteomes" id="UP000774326"/>
    </source>
</evidence>
<comment type="caution">
    <text evidence="3">The sequence shown here is derived from an EMBL/GenBank/DDBJ whole genome shotgun (WGS) entry which is preliminary data.</text>
</comment>
<evidence type="ECO:0000313" key="3">
    <source>
        <dbReference type="EMBL" id="KAH3681471.1"/>
    </source>
</evidence>
<keyword evidence="4" id="KW-1185">Reference proteome</keyword>
<evidence type="ECO:0000256" key="2">
    <source>
        <dbReference type="SAM" id="SignalP"/>
    </source>
</evidence>
<protein>
    <submittedName>
        <fullName evidence="3">Uncharacterized protein</fullName>
    </submittedName>
</protein>
<feature type="region of interest" description="Disordered" evidence="1">
    <location>
        <begin position="46"/>
        <end position="218"/>
    </location>
</feature>
<organism evidence="3 4">
    <name type="scientific">Wickerhamomyces pijperi</name>
    <name type="common">Yeast</name>
    <name type="synonym">Pichia pijperi</name>
    <dbReference type="NCBI Taxonomy" id="599730"/>
    <lineage>
        <taxon>Eukaryota</taxon>
        <taxon>Fungi</taxon>
        <taxon>Dikarya</taxon>
        <taxon>Ascomycota</taxon>
        <taxon>Saccharomycotina</taxon>
        <taxon>Saccharomycetes</taxon>
        <taxon>Phaffomycetales</taxon>
        <taxon>Wickerhamomycetaceae</taxon>
        <taxon>Wickerhamomyces</taxon>
    </lineage>
</organism>
<dbReference type="Proteomes" id="UP000774326">
    <property type="component" value="Unassembled WGS sequence"/>
</dbReference>
<feature type="signal peptide" evidence="2">
    <location>
        <begin position="1"/>
        <end position="17"/>
    </location>
</feature>
<feature type="compositionally biased region" description="Acidic residues" evidence="1">
    <location>
        <begin position="86"/>
        <end position="133"/>
    </location>
</feature>
<accession>A0A9P8TKB4</accession>
<sequence>MKLTITILALALPLVSAQTSTHGLIKGTATSNVTIKVAYLPEWSDGFDPENKEEGNEPTVTSQSSDVVPSLTSVFEKPTSEPNWPSEEEDEEDLEQEDSLIDDDITEEEQEEEQEEGLEQEEEQEDSNEDEEGQITPYDPSIDDDITDGNNPEDWSIGLPKPSRLPIPTQTTIYSTKESTTSSLSNTTDPATKSTFTRPEPTIPTLPTDLPESHSDPFQLISLTPSQRSLHGLPLIISESQVYLQTTHMAVYMTFVGVMLDDGSVRVLEGYENLFEAPQLLLNSSVTEEEDLLETGEIEHEIAIYLTINEAGFFGISTEPMYGFKIRSGYLIFQDSVEFGIDRSLNNDDFCFAVKYFDSLQDVTGDEVCEVYLGVKKLDVYEEEEDGRIGFVDDFN</sequence>
<feature type="chain" id="PRO_5040385132" evidence="2">
    <location>
        <begin position="18"/>
        <end position="396"/>
    </location>
</feature>
<reference evidence="3" key="1">
    <citation type="journal article" date="2021" name="Open Biol.">
        <title>Shared evolutionary footprints suggest mitochondrial oxidative damage underlies multiple complex I losses in fungi.</title>
        <authorList>
            <person name="Schikora-Tamarit M.A."/>
            <person name="Marcet-Houben M."/>
            <person name="Nosek J."/>
            <person name="Gabaldon T."/>
        </authorList>
    </citation>
    <scope>NUCLEOTIDE SEQUENCE</scope>
    <source>
        <strain evidence="3">CBS2887</strain>
    </source>
</reference>
<gene>
    <name evidence="3" type="ORF">WICPIJ_007550</name>
</gene>